<sequence length="1824" mass="208624">MLCDQSPVPETVSIAIDTLPLGLIISEDGQTLLVTDHENEGLEWISTPVAFIQPNNSIISSPIKVTNNNTTVNSSAYQFNFEPIISSINSQHSLSNLQTQEDNATLDVINPNEIVQKQIVNDCNSQNSLLNTIDNIGLINNGNQQLTIRNEPLVRTLNTIIKRPRGRPKKDSVNKSEPIEKICDICGERFKKLILFRKHMDDHAKEKPHRCPKCPASFNIPTNFTLHMATHNTGELKCPECDRKFARLASLKSHILLHQKEEHLFCTECEDAFSTKAQLDTHLRLHNEKWTSDDVKKCKLCNKQFTQPALYRVHIRDHYKLQTKIMKQTKRGPKHKTLHKCRICLKIFQKPSQLMRHIRVHTGERPFVCNICQRAFTQKNSLQIHKWRHVGDRPFSCDHCNAKFSQKGNLNAHVARAHNPSEDDGPGYSCMMCSCVFKRIASLSIHMKKMHRNPVEKSKCDSSTEMNKDKNKYESTMINSSVKNNADSTDSELNNKQKSDILQEALKKSGLSSKEKNTNIETTEESKDNYGTSYVTLMDKTPDGALRRYITIKQRNIDNIKWYACNYCHKEFKKPSDLIRHLRVHTQEKPYKCPHCYRSFALKSTMLAHERTHTGIKKYECGVCGKKFACHSSLNAHISSAHVKENNSDEYDKTYESNSNSKSHSKTHARAKTKISPDAEALIEQIVLEEPLMISDAGNQISVAHIQSKQKQITGENDDDGRPHKCWVCPAAFRKISHLKQHYRRHTGERPFKCTKCDRRFTSNSVLKAHLQTHEKSRPYNCNVCNARFSTQSSMKRHLVTHSNKRPFMCPYCHKTFKTTVNCRKHMKIHRTELAQQQLEKDKMQILRTDEKNLSIPEEISENLNLHDDISNTFQQNITTDFTQAFNDQLKSIEAIDKNNLSSINVVDVNTRNNSITENLSAVNSDNLETTQTLHADETGTITLPNYSGDGPLTQENIRELEETLNQQLFNLDVNLGLGNNLSRQINGDCITEERDRPVLNIIYDNPKELNHEQTANTNIFTPNFDTFDISQITLQADTEMDIGINAANSTSMASILPRSAQEEQHLIIPEQSNNIIKNNNHIKDGVQQLVVVNNSSQIFQQQQQQLTKIQSSYLKYPKIIAKADTTNDTDINLQQQELQNEIIESNENLKCQYCDKIFKKIHDLKVHIVLSHVTNNIKLINDNDDNDKHNNELLQCHMCYKKGFNALTLKEHLSTHRGAKEFQCTECHLKFCTNGGLSRHLKIHNVNKTIVDTCWTCPVCFDTFANEMELKLHEKTTHGDTDDDNNITQQTINWNVTKIEPDSSQQQTETAINTELLTVNSVNTNEKILLNAVINTNYFKSNDDNQLLIQKINKEYDNKCEYCPKTFRKPSDLIRHVRTHTGERPYRCEHCDKSFAVKCTLDCHMKVHTGNEKFCCHVCNRLFATKGSLKVHMRLHTGSKPFKCLMCDLKFRTSGHRKVHLLTHMRENKNNDGNKMKKNKKIVGSINPSTILSSEINEKLIKNSTNITGNNETSSEINATNLNQTADYQNLDTITIDTTGISDQLTFNPDGTILNNNSVLSVNESNQLVADLHFLIASGLVTIQTDETLLPQLNCPDTNINHDQAVTATTTITETEVTRELVSSNNLEETRNNLIIPTQIENIQRLQQQQLNDVMSLVEISTINSVNEIPSMNGEIKPTVNKSNGKTQIMKNQSKKECDICGKTFMKPCQVERHKRIHTGERPFKCELCSKSFAQKSTLQIHQKHHTGDRPHPCPYCDYSFTQKCNLQTHLKRVHQYETMEGKKLRRNQHIMSAKLYHDSNNININDNRMPNLDNLSFGELLK</sequence>
<evidence type="ECO:0000256" key="9">
    <source>
        <dbReference type="ARBA" id="ARBA00023163"/>
    </source>
</evidence>
<dbReference type="PROSITE" id="PS50157">
    <property type="entry name" value="ZINC_FINGER_C2H2_2"/>
    <property type="match status" value="26"/>
</dbReference>
<dbReference type="GO" id="GO:0003677">
    <property type="term" value="F:DNA binding"/>
    <property type="evidence" value="ECO:0007669"/>
    <property type="project" value="UniProtKB-KW"/>
</dbReference>
<feature type="domain" description="C2H2-type" evidence="13">
    <location>
        <begin position="1415"/>
        <end position="1442"/>
    </location>
</feature>
<evidence type="ECO:0000313" key="15">
    <source>
        <dbReference type="Proteomes" id="UP001168990"/>
    </source>
</evidence>
<gene>
    <name evidence="14" type="ORF">PV328_008254</name>
</gene>
<comment type="similarity">
    <text evidence="2">Belongs to the krueppel C2H2-type zinc-finger protein family.</text>
</comment>
<feature type="domain" description="C2H2-type" evidence="13">
    <location>
        <begin position="1223"/>
        <end position="1250"/>
    </location>
</feature>
<keyword evidence="8" id="KW-0238">DNA-binding</keyword>
<feature type="domain" description="C2H2-type" evidence="13">
    <location>
        <begin position="752"/>
        <end position="779"/>
    </location>
</feature>
<evidence type="ECO:0000256" key="10">
    <source>
        <dbReference type="ARBA" id="ARBA00023242"/>
    </source>
</evidence>
<keyword evidence="4" id="KW-0677">Repeat</keyword>
<feature type="domain" description="C2H2-type" evidence="13">
    <location>
        <begin position="724"/>
        <end position="751"/>
    </location>
</feature>
<dbReference type="EMBL" id="JAQQBS010001423">
    <property type="protein sequence ID" value="KAK0160894.1"/>
    <property type="molecule type" value="Genomic_DNA"/>
</dbReference>
<keyword evidence="7" id="KW-0805">Transcription regulation</keyword>
<dbReference type="SUPFAM" id="SSF57667">
    <property type="entry name" value="beta-beta-alpha zinc fingers"/>
    <property type="match status" value="14"/>
</dbReference>
<evidence type="ECO:0000256" key="7">
    <source>
        <dbReference type="ARBA" id="ARBA00023015"/>
    </source>
</evidence>
<keyword evidence="3" id="KW-0479">Metal-binding</keyword>
<feature type="domain" description="C2H2-type" evidence="13">
    <location>
        <begin position="619"/>
        <end position="647"/>
    </location>
</feature>
<protein>
    <recommendedName>
        <fullName evidence="13">C2H2-type domain-containing protein</fullName>
    </recommendedName>
</protein>
<dbReference type="Pfam" id="PF12874">
    <property type="entry name" value="zf-met"/>
    <property type="match status" value="1"/>
</dbReference>
<reference evidence="14" key="2">
    <citation type="submission" date="2023-03" db="EMBL/GenBank/DDBJ databases">
        <authorList>
            <person name="Inwood S.N."/>
            <person name="Skelly J.G."/>
            <person name="Guhlin J."/>
            <person name="Harrop T.W.R."/>
            <person name="Goldson S.G."/>
            <person name="Dearden P.K."/>
        </authorList>
    </citation>
    <scope>NUCLEOTIDE SEQUENCE</scope>
    <source>
        <strain evidence="14">Irish</strain>
        <tissue evidence="14">Whole body</tissue>
    </source>
</reference>
<feature type="region of interest" description="Disordered" evidence="12">
    <location>
        <begin position="451"/>
        <end position="495"/>
    </location>
</feature>
<dbReference type="FunFam" id="3.30.160.60:FF:000065">
    <property type="entry name" value="B-cell CLL/lymphoma 6, member B"/>
    <property type="match status" value="1"/>
</dbReference>
<feature type="domain" description="C2H2-type" evidence="13">
    <location>
        <begin position="563"/>
        <end position="590"/>
    </location>
</feature>
<dbReference type="GO" id="GO:0008270">
    <property type="term" value="F:zinc ion binding"/>
    <property type="evidence" value="ECO:0007669"/>
    <property type="project" value="UniProtKB-KW"/>
</dbReference>
<keyword evidence="9" id="KW-0804">Transcription</keyword>
<dbReference type="FunFam" id="3.30.160.60:FF:000733">
    <property type="entry name" value="Zinc finger protein 236 variant"/>
    <property type="match status" value="1"/>
</dbReference>
<evidence type="ECO:0000313" key="14">
    <source>
        <dbReference type="EMBL" id="KAK0160894.1"/>
    </source>
</evidence>
<evidence type="ECO:0000256" key="6">
    <source>
        <dbReference type="ARBA" id="ARBA00022833"/>
    </source>
</evidence>
<feature type="compositionally biased region" description="Polar residues" evidence="12">
    <location>
        <begin position="474"/>
        <end position="492"/>
    </location>
</feature>
<feature type="domain" description="C2H2-type" evidence="13">
    <location>
        <begin position="1443"/>
        <end position="1470"/>
    </location>
</feature>
<feature type="domain" description="C2H2-type" evidence="13">
    <location>
        <begin position="1697"/>
        <end position="1724"/>
    </location>
</feature>
<dbReference type="FunFam" id="3.30.160.60:FF:002349">
    <property type="entry name" value="Zinc finger and BTB domain-containing 40"/>
    <property type="match status" value="2"/>
</dbReference>
<evidence type="ECO:0000256" key="11">
    <source>
        <dbReference type="PROSITE-ProRule" id="PRU00042"/>
    </source>
</evidence>
<dbReference type="PANTHER" id="PTHR24379:SF121">
    <property type="entry name" value="C2H2-TYPE DOMAIN-CONTAINING PROTEIN"/>
    <property type="match status" value="1"/>
</dbReference>
<evidence type="ECO:0000256" key="12">
    <source>
        <dbReference type="SAM" id="MobiDB-lite"/>
    </source>
</evidence>
<evidence type="ECO:0000256" key="2">
    <source>
        <dbReference type="ARBA" id="ARBA00006991"/>
    </source>
</evidence>
<dbReference type="FunFam" id="3.30.160.60:FF:001156">
    <property type="entry name" value="Zinc finger protein 407"/>
    <property type="match status" value="1"/>
</dbReference>
<dbReference type="FunFam" id="3.30.160.60:FF:000322">
    <property type="entry name" value="GDNF-inducible zinc finger protein 1"/>
    <property type="match status" value="1"/>
</dbReference>
<feature type="region of interest" description="Disordered" evidence="12">
    <location>
        <begin position="649"/>
        <end position="674"/>
    </location>
</feature>
<feature type="domain" description="C2H2-type" evidence="13">
    <location>
        <begin position="339"/>
        <end position="366"/>
    </location>
</feature>
<dbReference type="FunFam" id="3.30.160.60:FF:000367">
    <property type="entry name" value="Zinc finger protein 572"/>
    <property type="match status" value="1"/>
</dbReference>
<feature type="domain" description="C2H2-type" evidence="13">
    <location>
        <begin position="395"/>
        <end position="423"/>
    </location>
</feature>
<dbReference type="InterPro" id="IPR013087">
    <property type="entry name" value="Znf_C2H2_type"/>
</dbReference>
<dbReference type="PANTHER" id="PTHR24379">
    <property type="entry name" value="KRAB AND ZINC FINGER DOMAIN-CONTAINING"/>
    <property type="match status" value="1"/>
</dbReference>
<feature type="domain" description="C2H2-type" evidence="13">
    <location>
        <begin position="1150"/>
        <end position="1178"/>
    </location>
</feature>
<feature type="domain" description="C2H2-type" evidence="13">
    <location>
        <begin position="780"/>
        <end position="807"/>
    </location>
</feature>
<feature type="domain" description="C2H2-type" evidence="13">
    <location>
        <begin position="1195"/>
        <end position="1222"/>
    </location>
</feature>
<dbReference type="Proteomes" id="UP001168990">
    <property type="component" value="Unassembled WGS sequence"/>
</dbReference>
<dbReference type="Gene3D" id="3.30.160.60">
    <property type="entry name" value="Classic Zinc Finger"/>
    <property type="match status" value="21"/>
</dbReference>
<evidence type="ECO:0000259" key="13">
    <source>
        <dbReference type="PROSITE" id="PS50157"/>
    </source>
</evidence>
<dbReference type="FunFam" id="3.30.160.60:FF:000045">
    <property type="entry name" value="ZFP69 zinc finger protein B"/>
    <property type="match status" value="2"/>
</dbReference>
<dbReference type="Pfam" id="PF00096">
    <property type="entry name" value="zf-C2H2"/>
    <property type="match status" value="14"/>
</dbReference>
<feature type="domain" description="C2H2-type" evidence="13">
    <location>
        <begin position="1725"/>
        <end position="1752"/>
    </location>
</feature>
<dbReference type="SMART" id="SM00355">
    <property type="entry name" value="ZnF_C2H2"/>
    <property type="match status" value="27"/>
</dbReference>
<keyword evidence="6" id="KW-0862">Zinc</keyword>
<feature type="domain" description="C2H2-type" evidence="13">
    <location>
        <begin position="181"/>
        <end position="208"/>
    </location>
</feature>
<keyword evidence="15" id="KW-1185">Reference proteome</keyword>
<feature type="compositionally biased region" description="Basic residues" evidence="12">
    <location>
        <begin position="663"/>
        <end position="673"/>
    </location>
</feature>
<accession>A0AA39CB10</accession>
<feature type="domain" description="C2H2-type" evidence="13">
    <location>
        <begin position="367"/>
        <end position="394"/>
    </location>
</feature>
<name>A0AA39CB10_9HYME</name>
<feature type="domain" description="C2H2-type" evidence="13">
    <location>
        <begin position="1359"/>
        <end position="1386"/>
    </location>
</feature>
<evidence type="ECO:0000256" key="1">
    <source>
        <dbReference type="ARBA" id="ARBA00004123"/>
    </source>
</evidence>
<dbReference type="InterPro" id="IPR036236">
    <property type="entry name" value="Znf_C2H2_sf"/>
</dbReference>
<feature type="domain" description="C2H2-type" evidence="13">
    <location>
        <begin position="1753"/>
        <end position="1781"/>
    </location>
</feature>
<proteinExistence type="inferred from homology"/>
<organism evidence="14 15">
    <name type="scientific">Microctonus aethiopoides</name>
    <dbReference type="NCBI Taxonomy" id="144406"/>
    <lineage>
        <taxon>Eukaryota</taxon>
        <taxon>Metazoa</taxon>
        <taxon>Ecdysozoa</taxon>
        <taxon>Arthropoda</taxon>
        <taxon>Hexapoda</taxon>
        <taxon>Insecta</taxon>
        <taxon>Pterygota</taxon>
        <taxon>Neoptera</taxon>
        <taxon>Endopterygota</taxon>
        <taxon>Hymenoptera</taxon>
        <taxon>Apocrita</taxon>
        <taxon>Ichneumonoidea</taxon>
        <taxon>Braconidae</taxon>
        <taxon>Euphorinae</taxon>
        <taxon>Microctonus</taxon>
    </lineage>
</organism>
<feature type="domain" description="C2H2-type" evidence="13">
    <location>
        <begin position="428"/>
        <end position="456"/>
    </location>
</feature>
<dbReference type="FunFam" id="3.30.160.60:FF:000100">
    <property type="entry name" value="Zinc finger 45-like"/>
    <property type="match status" value="1"/>
</dbReference>
<reference evidence="14" key="1">
    <citation type="journal article" date="2023" name="bioRxiv">
        <title>Scaffold-level genome assemblies of two parasitoid biocontrol wasps reveal the parthenogenesis mechanism and an associated novel virus.</title>
        <authorList>
            <person name="Inwood S."/>
            <person name="Skelly J."/>
            <person name="Guhlin J."/>
            <person name="Harrop T."/>
            <person name="Goldson S."/>
            <person name="Dearden P."/>
        </authorList>
    </citation>
    <scope>NUCLEOTIDE SEQUENCE</scope>
    <source>
        <strain evidence="14">Irish</strain>
        <tissue evidence="14">Whole body</tissue>
    </source>
</reference>
<dbReference type="GO" id="GO:0005634">
    <property type="term" value="C:nucleus"/>
    <property type="evidence" value="ECO:0007669"/>
    <property type="project" value="UniProtKB-SubCell"/>
</dbReference>
<feature type="domain" description="C2H2-type" evidence="13">
    <location>
        <begin position="808"/>
        <end position="835"/>
    </location>
</feature>
<feature type="compositionally biased region" description="Basic and acidic residues" evidence="12">
    <location>
        <begin position="453"/>
        <end position="473"/>
    </location>
</feature>
<feature type="domain" description="C2H2-type" evidence="13">
    <location>
        <begin position="236"/>
        <end position="263"/>
    </location>
</feature>
<keyword evidence="10" id="KW-0539">Nucleus</keyword>
<evidence type="ECO:0000256" key="3">
    <source>
        <dbReference type="ARBA" id="ARBA00022723"/>
    </source>
</evidence>
<keyword evidence="5 11" id="KW-0863">Zinc-finger</keyword>
<evidence type="ECO:0000256" key="4">
    <source>
        <dbReference type="ARBA" id="ARBA00022737"/>
    </source>
</evidence>
<feature type="domain" description="C2H2-type" evidence="13">
    <location>
        <begin position="264"/>
        <end position="291"/>
    </location>
</feature>
<evidence type="ECO:0000256" key="8">
    <source>
        <dbReference type="ARBA" id="ARBA00023125"/>
    </source>
</evidence>
<feature type="domain" description="C2H2-type" evidence="13">
    <location>
        <begin position="1256"/>
        <end position="1284"/>
    </location>
</feature>
<comment type="caution">
    <text evidence="14">The sequence shown here is derived from an EMBL/GenBank/DDBJ whole genome shotgun (WGS) entry which is preliminary data.</text>
</comment>
<feature type="domain" description="C2H2-type" evidence="13">
    <location>
        <begin position="1387"/>
        <end position="1414"/>
    </location>
</feature>
<dbReference type="PROSITE" id="PS00028">
    <property type="entry name" value="ZINC_FINGER_C2H2_1"/>
    <property type="match status" value="26"/>
</dbReference>
<dbReference type="FunFam" id="3.30.160.60:FF:000145">
    <property type="entry name" value="Zinc finger protein 574"/>
    <property type="match status" value="2"/>
</dbReference>
<feature type="domain" description="C2H2-type" evidence="13">
    <location>
        <begin position="591"/>
        <end position="618"/>
    </location>
</feature>
<evidence type="ECO:0000256" key="5">
    <source>
        <dbReference type="ARBA" id="ARBA00022771"/>
    </source>
</evidence>
<feature type="domain" description="C2H2-type" evidence="13">
    <location>
        <begin position="296"/>
        <end position="323"/>
    </location>
</feature>
<dbReference type="FunFam" id="3.30.160.60:FF:000385">
    <property type="entry name" value="Zinc finger protein 236 variant"/>
    <property type="match status" value="1"/>
</dbReference>
<comment type="subcellular location">
    <subcellularLocation>
        <location evidence="1">Nucleus</location>
    </subcellularLocation>
</comment>